<dbReference type="PANTHER" id="PTHR42776:SF27">
    <property type="entry name" value="DIPEPTIDYL PEPTIDASE FAMILY MEMBER 6"/>
    <property type="match status" value="1"/>
</dbReference>
<keyword evidence="1" id="KW-0378">Hydrolase</keyword>
<feature type="signal peptide" evidence="2">
    <location>
        <begin position="1"/>
        <end position="23"/>
    </location>
</feature>
<dbReference type="SUPFAM" id="SSF82171">
    <property type="entry name" value="DPP6 N-terminal domain-like"/>
    <property type="match status" value="1"/>
</dbReference>
<organism evidence="4 5">
    <name type="scientific">Dyella tabacisoli</name>
    <dbReference type="NCBI Taxonomy" id="2282381"/>
    <lineage>
        <taxon>Bacteria</taxon>
        <taxon>Pseudomonadati</taxon>
        <taxon>Pseudomonadota</taxon>
        <taxon>Gammaproteobacteria</taxon>
        <taxon>Lysobacterales</taxon>
        <taxon>Rhodanobacteraceae</taxon>
        <taxon>Dyella</taxon>
    </lineage>
</organism>
<dbReference type="Proteomes" id="UP000253782">
    <property type="component" value="Unassembled WGS sequence"/>
</dbReference>
<feature type="chain" id="PRO_5016679011" evidence="2">
    <location>
        <begin position="24"/>
        <end position="658"/>
    </location>
</feature>
<dbReference type="AlphaFoldDB" id="A0A369UQZ5"/>
<dbReference type="EMBL" id="QQAH01000005">
    <property type="protein sequence ID" value="RDD82475.1"/>
    <property type="molecule type" value="Genomic_DNA"/>
</dbReference>
<evidence type="ECO:0000259" key="3">
    <source>
        <dbReference type="Pfam" id="PF00326"/>
    </source>
</evidence>
<dbReference type="FunFam" id="3.40.50.1820:FF:000442">
    <property type="entry name" value="Subfamily S9C unassigned peptidase"/>
    <property type="match status" value="1"/>
</dbReference>
<dbReference type="Pfam" id="PF00326">
    <property type="entry name" value="Peptidase_S9"/>
    <property type="match status" value="1"/>
</dbReference>
<feature type="domain" description="Peptidase S9 prolyl oligopeptidase catalytic" evidence="3">
    <location>
        <begin position="445"/>
        <end position="654"/>
    </location>
</feature>
<comment type="caution">
    <text evidence="4">The sequence shown here is derived from an EMBL/GenBank/DDBJ whole genome shotgun (WGS) entry which is preliminary data.</text>
</comment>
<name>A0A369UQZ5_9GAMM</name>
<evidence type="ECO:0000313" key="5">
    <source>
        <dbReference type="Proteomes" id="UP000253782"/>
    </source>
</evidence>
<accession>A0A369UQZ5</accession>
<evidence type="ECO:0000256" key="1">
    <source>
        <dbReference type="ARBA" id="ARBA00022801"/>
    </source>
</evidence>
<dbReference type="RefSeq" id="WP_114844539.1">
    <property type="nucleotide sequence ID" value="NZ_JBHSPE010000001.1"/>
</dbReference>
<dbReference type="Gene3D" id="3.40.50.1820">
    <property type="entry name" value="alpha/beta hydrolase"/>
    <property type="match status" value="1"/>
</dbReference>
<evidence type="ECO:0000256" key="2">
    <source>
        <dbReference type="SAM" id="SignalP"/>
    </source>
</evidence>
<dbReference type="InterPro" id="IPR001375">
    <property type="entry name" value="Peptidase_S9_cat"/>
</dbReference>
<protein>
    <submittedName>
        <fullName evidence="4">S9 family peptidase</fullName>
    </submittedName>
</protein>
<dbReference type="GO" id="GO:0004252">
    <property type="term" value="F:serine-type endopeptidase activity"/>
    <property type="evidence" value="ECO:0007669"/>
    <property type="project" value="TreeGrafter"/>
</dbReference>
<keyword evidence="2" id="KW-0732">Signal</keyword>
<sequence length="658" mass="72806">MSYRVARALLPVLSLLLPTAAIAAADLIPVEDFARHAQLSMPRLSPSGEYLAVRMDDNANGDHALAVYRVSDMLASNMERPLMMLRLPKYELPVNTIWVSPTRLIVEKGKQFGSIDIPMYTGEIVATDIDGKNQDYLYGYDGTAGKRAGTRARDRGFGSVAGLPEPTNDHFYLGVHLWGNDQSSSLYDVDATKNTRHLIGDIGVARMRFMVGADGQAHYAYGENNDYDYVVYHREGNAWAKLDTRHTGKTFAPISFTPDHQRIYALQSDAGGPSTLIEQDEQGGQRRTLAKDDFGSISHLQWTPLPLQPFAATTATGLPKLIYFDTNQPAAKLHMALSQKFPGLVSFINYSEDGKQLLFSVSSDREPGTYYLIDTTHFKVSKLFAGAPWIDPAKMAERRPLRFKASDGLELEAILTLPPGRNESNLPMVLLPHGGPHGIEDNWFYDNDAQFLANRGYLVLQVNYRGSGGRGGNFKEAGYLKWGTRVQQDLIDGVKWAISENYADPKRICVFGASFGGYSAMMTTIRAPELFKCAVGYAGIYDLAMMYKKGDIGDNKFGRSYLNTVIGKDDADLAANSPVKLADKINIPVLLIHGEDDQRAPFAQAKAMRAALEAAHKPYEWLSKPGEGHGFYDEKNNVEFFNTLQTFLAKHIGEGASR</sequence>
<dbReference type="InterPro" id="IPR029058">
    <property type="entry name" value="AB_hydrolase_fold"/>
</dbReference>
<dbReference type="GO" id="GO:0006508">
    <property type="term" value="P:proteolysis"/>
    <property type="evidence" value="ECO:0007669"/>
    <property type="project" value="InterPro"/>
</dbReference>
<evidence type="ECO:0000313" key="4">
    <source>
        <dbReference type="EMBL" id="RDD82475.1"/>
    </source>
</evidence>
<dbReference type="PANTHER" id="PTHR42776">
    <property type="entry name" value="SERINE PEPTIDASE S9 FAMILY MEMBER"/>
    <property type="match status" value="1"/>
</dbReference>
<gene>
    <name evidence="4" type="ORF">DVJ77_05895</name>
</gene>
<dbReference type="SUPFAM" id="SSF53474">
    <property type="entry name" value="alpha/beta-Hydrolases"/>
    <property type="match status" value="1"/>
</dbReference>
<proteinExistence type="predicted"/>
<dbReference type="OrthoDB" id="4269629at2"/>
<keyword evidence="5" id="KW-1185">Reference proteome</keyword>
<reference evidence="4 5" key="1">
    <citation type="submission" date="2018-07" db="EMBL/GenBank/DDBJ databases">
        <title>Dyella tabacisoli L4-6T, whole genome shotgun sequence.</title>
        <authorList>
            <person name="Zhou X.-K."/>
            <person name="Li W.-J."/>
            <person name="Duan Y.-Q."/>
        </authorList>
    </citation>
    <scope>NUCLEOTIDE SEQUENCE [LARGE SCALE GENOMIC DNA]</scope>
    <source>
        <strain evidence="4 5">L4-6</strain>
    </source>
</reference>